<dbReference type="Pfam" id="PF00560">
    <property type="entry name" value="LRR_1"/>
    <property type="match status" value="4"/>
</dbReference>
<evidence type="ECO:0000256" key="12">
    <source>
        <dbReference type="ARBA" id="ARBA00022989"/>
    </source>
</evidence>
<evidence type="ECO:0000313" key="20">
    <source>
        <dbReference type="EMBL" id="CAI9101454.1"/>
    </source>
</evidence>
<dbReference type="SUPFAM" id="SSF56112">
    <property type="entry name" value="Protein kinase-like (PK-like)"/>
    <property type="match status" value="2"/>
</dbReference>
<dbReference type="EMBL" id="OX459121">
    <property type="protein sequence ID" value="CAI9101454.1"/>
    <property type="molecule type" value="Genomic_DNA"/>
</dbReference>
<dbReference type="InterPro" id="IPR001245">
    <property type="entry name" value="Ser-Thr/Tyr_kinase_cat_dom"/>
</dbReference>
<evidence type="ECO:0000256" key="15">
    <source>
        <dbReference type="ARBA" id="ARBA00023180"/>
    </source>
</evidence>
<dbReference type="InterPro" id="IPR000719">
    <property type="entry name" value="Prot_kinase_dom"/>
</dbReference>
<feature type="transmembrane region" description="Helical" evidence="18">
    <location>
        <begin position="1479"/>
        <end position="1502"/>
    </location>
</feature>
<keyword evidence="7" id="KW-0732">Signal</keyword>
<evidence type="ECO:0000256" key="9">
    <source>
        <dbReference type="ARBA" id="ARBA00022741"/>
    </source>
</evidence>
<dbReference type="SMART" id="SM00220">
    <property type="entry name" value="S_TKc"/>
    <property type="match status" value="2"/>
</dbReference>
<dbReference type="SUPFAM" id="SSF52058">
    <property type="entry name" value="L domain-like"/>
    <property type="match status" value="3"/>
</dbReference>
<dbReference type="InterPro" id="IPR017441">
    <property type="entry name" value="Protein_kinase_ATP_BS"/>
</dbReference>
<reference evidence="20" key="1">
    <citation type="submission" date="2023-03" db="EMBL/GenBank/DDBJ databases">
        <authorList>
            <person name="Julca I."/>
        </authorList>
    </citation>
    <scope>NUCLEOTIDE SEQUENCE</scope>
</reference>
<evidence type="ECO:0000256" key="11">
    <source>
        <dbReference type="ARBA" id="ARBA00022840"/>
    </source>
</evidence>
<feature type="transmembrane region" description="Helical" evidence="18">
    <location>
        <begin position="571"/>
        <end position="594"/>
    </location>
</feature>
<comment type="subcellular location">
    <subcellularLocation>
        <location evidence="1">Membrane</location>
        <topology evidence="1">Single-pass type I membrane protein</topology>
    </subcellularLocation>
</comment>
<evidence type="ECO:0000256" key="2">
    <source>
        <dbReference type="ARBA" id="ARBA00012513"/>
    </source>
</evidence>
<dbReference type="PANTHER" id="PTHR45974">
    <property type="entry name" value="RECEPTOR-LIKE PROTEIN 55"/>
    <property type="match status" value="1"/>
</dbReference>
<evidence type="ECO:0000256" key="1">
    <source>
        <dbReference type="ARBA" id="ARBA00004479"/>
    </source>
</evidence>
<dbReference type="PROSITE" id="PS00108">
    <property type="entry name" value="PROTEIN_KINASE_ST"/>
    <property type="match status" value="2"/>
</dbReference>
<dbReference type="GO" id="GO:0006952">
    <property type="term" value="P:defense response"/>
    <property type="evidence" value="ECO:0007669"/>
    <property type="project" value="UniProtKB-ARBA"/>
</dbReference>
<keyword evidence="14" id="KW-0675">Receptor</keyword>
<dbReference type="Gene3D" id="1.10.510.10">
    <property type="entry name" value="Transferase(Phosphotransferase) domain 1"/>
    <property type="match status" value="2"/>
</dbReference>
<evidence type="ECO:0000256" key="6">
    <source>
        <dbReference type="ARBA" id="ARBA00022692"/>
    </source>
</evidence>
<feature type="domain" description="Protein kinase" evidence="19">
    <location>
        <begin position="641"/>
        <end position="914"/>
    </location>
</feature>
<dbReference type="Pfam" id="PF07714">
    <property type="entry name" value="PK_Tyr_Ser-Thr"/>
    <property type="match status" value="2"/>
</dbReference>
<keyword evidence="3" id="KW-0723">Serine/threonine-protein kinase</keyword>
<keyword evidence="12 18" id="KW-1133">Transmembrane helix</keyword>
<dbReference type="InterPro" id="IPR003591">
    <property type="entry name" value="Leu-rich_rpt_typical-subtyp"/>
</dbReference>
<keyword evidence="8" id="KW-0677">Repeat</keyword>
<evidence type="ECO:0000256" key="4">
    <source>
        <dbReference type="ARBA" id="ARBA00022614"/>
    </source>
</evidence>
<gene>
    <name evidence="20" type="ORF">OLC1_LOCUS11041</name>
</gene>
<evidence type="ECO:0000259" key="19">
    <source>
        <dbReference type="PROSITE" id="PS50011"/>
    </source>
</evidence>
<evidence type="ECO:0000256" key="10">
    <source>
        <dbReference type="ARBA" id="ARBA00022777"/>
    </source>
</evidence>
<feature type="binding site" evidence="16">
    <location>
        <position position="1579"/>
    </location>
    <ligand>
        <name>ATP</name>
        <dbReference type="ChEBI" id="CHEBI:30616"/>
    </ligand>
</feature>
<evidence type="ECO:0000256" key="18">
    <source>
        <dbReference type="SAM" id="Phobius"/>
    </source>
</evidence>
<accession>A0AAV1D394</accession>
<dbReference type="GO" id="GO:0004674">
    <property type="term" value="F:protein serine/threonine kinase activity"/>
    <property type="evidence" value="ECO:0007669"/>
    <property type="project" value="UniProtKB-KW"/>
</dbReference>
<keyword evidence="6 18" id="KW-0812">Transmembrane</keyword>
<evidence type="ECO:0000256" key="17">
    <source>
        <dbReference type="SAM" id="MobiDB-lite"/>
    </source>
</evidence>
<sequence length="1873" mass="205620">MITELRYDLVLNIAKDIIVQLINNDKRYKRTPSIQILEILADTDSGDRSALQAIQSSWSNLPPSWKGSDPCGSNWEGIVCNGTQVTSLMLAGQGISGNSISDVTGLTHLQYLDLSNNVGLRATLPPSISNLQNLTILVLVGCSFFGPIPDSIGSLPNLIYISLNSNGFTGPIPASIGNLANLSWLDLSDNKLNGTIPVSSGTTPGLDKLFNARHFHLSKNQLSGAIPPQLFSQNMKLIHAILDNNQLTGSIPDSLFSVNTLEVIRLDFNSLNGSVPLPLNNLTKISELNMANNNLRGPVPDFTGMNGLNFLDMSNNSFDPSPFPSSLSSIQSLTTLTMENTKLQGEIPVNFFSLPQLQTVTLSNNLLNGTLSIGNSYSSSLELDLRNNFITDFRQKSGYSIELDLVGNPICGGNGSPQKFCVVETNNNFLAPLNNCSSISCSSGQILSPNCRCAYPYTGTIHFFSHTFSDLSNFTYYRSLQGTLISVLRSDGLPVDSINISDPSIDVYSYLQFRIQIFPSLQENFNRTSVSTIGFLLNRQPFTLDYFGPFYFLDDKYEHFAGEKKSSHTGVIVGATVGAVAVFLLILGGLLFVWRRSKRREEMISKPFACWQLEDGNGDAPQLKGARWLSFDELKKCTDSFSDSNCIGVGGYGKVYKGTLASGQVVAIKRAQQGSMQGAVEFKTEIELLSRIHHKNVVGLVGFCYDQGEQMLVYEYISNGTLRENLSGKSGTCLNWMRRLAIALDAARGLTYLHELANPPIIHRDVKSNNILLDDHFNAKVADFGLSKPVGDEDKGYISTQVKGTLGYMDPEYYMTQQLTEKSDVYSFGIVLLELMTARAPIERGKHIAKEVQVATNYGKDTTSYSDFVDPKLAAEGKPGGLEKFLELAMRCVQEFGSNRPTMNEVVREIENIIQLASLSKKTSEADQRFRLQRLGLLKAICIQERSRGSLYDLTAIRSLQSLWQNTPPNWSGSDPCGAKWDGISCSNDRIVAITLASLGLAGTLSSDIAGLSELLTLDLSYNPELTGALPDGIGNLAKLTSLALIGCNFNSPIPDTIGNLKQLQTLSLNSNKFIGPIPASFGKLQNLHWLDLADNRLSGSIPVSNATSPGLDQLLSTKHFHFGKNQLSGNIPSQLFSANMSLIHLLLDSNQLTGSIPDSLALVQALEVVRLDKNSLSGQVPRNLSNLQKLQELYLSNNDLAGPLPDLTGMALLNYLDISNNTFNASGFPTWSSTLQSLTTLVMENTNLQGQIPGALFSLPQLQSVILKNNQLNGTLSIDAGSDLQRIDLQNNYIQNFTPSGNYHIQIILAENPFCQGGQQNYCIIIPPNPNLSYPTSSNNCFAAQCKPDQTVSPNCMCSYPYAGTLFFRAPSFSDLGNQSLYDSLERTMMIALTSEQLPVESVIVYNPSKNLDNYLTFNLQVFPSAPYHFDYGAISKLAFFFSNQIYKPPDTFGPYYFIPHSYQNFGGSNQLHVRTGIIVGASVGGSVLVLLLVIAGVYAFRQKRKAELAAKQIDPFALWDSTKTSGGVPQLKGARNFTFDEVKKYTNNFSAANDLGSGGYGKVYRGVLPNGHLVAIKRAQQGSMQGALEFKTEIELLSRVHHKNVVSLVGFCFDQGEEMLVYEFIPNGTLQDSLSGKSGIRLDWMRRLRIALGAARGIQYLHVHANPPVIHRDIKSNNVLLDDKLNAKVADFGLSKPVGSPGRTHVTTQVKGTMGYMDPEYYMTNKLTEKSDVYSFGVLLLELITARPPIHKGKYIVREVKQMMDKTENLYNLQDIIDPLIVSNAAPESLEKYVDLALNCVEEEGIHRPTMSEVVKQLENITELAGMNPNAGSASTSESFERASRGLRHPYSDESLFLYSGAYHHPRVEPK</sequence>
<evidence type="ECO:0000256" key="8">
    <source>
        <dbReference type="ARBA" id="ARBA00022737"/>
    </source>
</evidence>
<feature type="domain" description="Protein kinase" evidence="19">
    <location>
        <begin position="1551"/>
        <end position="1823"/>
    </location>
</feature>
<keyword evidence="21" id="KW-1185">Reference proteome</keyword>
<dbReference type="InterPro" id="IPR032675">
    <property type="entry name" value="LRR_dom_sf"/>
</dbReference>
<evidence type="ECO:0000256" key="13">
    <source>
        <dbReference type="ARBA" id="ARBA00023136"/>
    </source>
</evidence>
<dbReference type="FunFam" id="3.80.10.10:FF:000363">
    <property type="entry name" value="Leucine-rich repeat family protein"/>
    <property type="match status" value="2"/>
</dbReference>
<evidence type="ECO:0000256" key="7">
    <source>
        <dbReference type="ARBA" id="ARBA00022729"/>
    </source>
</evidence>
<dbReference type="Gene3D" id="3.80.10.10">
    <property type="entry name" value="Ribonuclease Inhibitor"/>
    <property type="match status" value="6"/>
</dbReference>
<keyword evidence="13 18" id="KW-0472">Membrane</keyword>
<dbReference type="GO" id="GO:0005524">
    <property type="term" value="F:ATP binding"/>
    <property type="evidence" value="ECO:0007669"/>
    <property type="project" value="UniProtKB-UniRule"/>
</dbReference>
<keyword evidence="15" id="KW-0325">Glycoprotein</keyword>
<keyword evidence="10" id="KW-0418">Kinase</keyword>
<dbReference type="PANTHER" id="PTHR45974:SF266">
    <property type="entry name" value="LEUCINE-RICH REPEAT RECEPTOR PROTEIN KINASE HPCA1"/>
    <property type="match status" value="1"/>
</dbReference>
<dbReference type="PROSITE" id="PS00107">
    <property type="entry name" value="PROTEIN_KINASE_ATP"/>
    <property type="match status" value="2"/>
</dbReference>
<dbReference type="Proteomes" id="UP001161247">
    <property type="component" value="Chromosome 4"/>
</dbReference>
<evidence type="ECO:0000313" key="21">
    <source>
        <dbReference type="Proteomes" id="UP001161247"/>
    </source>
</evidence>
<dbReference type="SMART" id="SM00369">
    <property type="entry name" value="LRR_TYP"/>
    <property type="match status" value="8"/>
</dbReference>
<dbReference type="CDD" id="cd14066">
    <property type="entry name" value="STKc_IRAK"/>
    <property type="match status" value="2"/>
</dbReference>
<evidence type="ECO:0000256" key="3">
    <source>
        <dbReference type="ARBA" id="ARBA00022527"/>
    </source>
</evidence>
<dbReference type="EC" id="2.7.11.1" evidence="2"/>
<evidence type="ECO:0000256" key="16">
    <source>
        <dbReference type="PROSITE-ProRule" id="PRU10141"/>
    </source>
</evidence>
<name>A0AAV1D394_OLDCO</name>
<feature type="region of interest" description="Disordered" evidence="17">
    <location>
        <begin position="1828"/>
        <end position="1847"/>
    </location>
</feature>
<keyword evidence="4" id="KW-0433">Leucine-rich repeat</keyword>
<evidence type="ECO:0000256" key="14">
    <source>
        <dbReference type="ARBA" id="ARBA00023170"/>
    </source>
</evidence>
<dbReference type="PROSITE" id="PS50011">
    <property type="entry name" value="PROTEIN_KINASE_DOM"/>
    <property type="match status" value="2"/>
</dbReference>
<dbReference type="Gene3D" id="3.30.200.20">
    <property type="entry name" value="Phosphorylase Kinase, domain 1"/>
    <property type="match status" value="2"/>
</dbReference>
<keyword evidence="11 16" id="KW-0067">ATP-binding</keyword>
<dbReference type="FunFam" id="3.30.200.20:FF:000328">
    <property type="entry name" value="Leucine-rich repeat protein kinase family protein"/>
    <property type="match status" value="2"/>
</dbReference>
<dbReference type="FunFam" id="1.10.510.10:FF:000453">
    <property type="entry name" value="LRR receptor-like serine/threonine-protein kinase HSL2"/>
    <property type="match status" value="2"/>
</dbReference>
<organism evidence="20 21">
    <name type="scientific">Oldenlandia corymbosa var. corymbosa</name>
    <dbReference type="NCBI Taxonomy" id="529605"/>
    <lineage>
        <taxon>Eukaryota</taxon>
        <taxon>Viridiplantae</taxon>
        <taxon>Streptophyta</taxon>
        <taxon>Embryophyta</taxon>
        <taxon>Tracheophyta</taxon>
        <taxon>Spermatophyta</taxon>
        <taxon>Magnoliopsida</taxon>
        <taxon>eudicotyledons</taxon>
        <taxon>Gunneridae</taxon>
        <taxon>Pentapetalae</taxon>
        <taxon>asterids</taxon>
        <taxon>lamiids</taxon>
        <taxon>Gentianales</taxon>
        <taxon>Rubiaceae</taxon>
        <taxon>Rubioideae</taxon>
        <taxon>Spermacoceae</taxon>
        <taxon>Hedyotis-Oldenlandia complex</taxon>
        <taxon>Oldenlandia</taxon>
    </lineage>
</organism>
<feature type="binding site" evidence="16">
    <location>
        <position position="669"/>
    </location>
    <ligand>
        <name>ATP</name>
        <dbReference type="ChEBI" id="CHEBI:30616"/>
    </ligand>
</feature>
<keyword evidence="5" id="KW-0808">Transferase</keyword>
<proteinExistence type="predicted"/>
<dbReference type="FunFam" id="3.80.10.10:FF:000542">
    <property type="entry name" value="Leucine-rich repeat protein kinase family protein"/>
    <property type="match status" value="2"/>
</dbReference>
<dbReference type="InterPro" id="IPR001611">
    <property type="entry name" value="Leu-rich_rpt"/>
</dbReference>
<dbReference type="GO" id="GO:0016020">
    <property type="term" value="C:membrane"/>
    <property type="evidence" value="ECO:0007669"/>
    <property type="project" value="UniProtKB-SubCell"/>
</dbReference>
<protein>
    <recommendedName>
        <fullName evidence="2">non-specific serine/threonine protein kinase</fullName>
        <ecNumber evidence="2">2.7.11.1</ecNumber>
    </recommendedName>
</protein>
<dbReference type="InterPro" id="IPR011009">
    <property type="entry name" value="Kinase-like_dom_sf"/>
</dbReference>
<keyword evidence="9 16" id="KW-0547">Nucleotide-binding</keyword>
<dbReference type="InterPro" id="IPR008271">
    <property type="entry name" value="Ser/Thr_kinase_AS"/>
</dbReference>
<dbReference type="GO" id="GO:0051707">
    <property type="term" value="P:response to other organism"/>
    <property type="evidence" value="ECO:0007669"/>
    <property type="project" value="UniProtKB-ARBA"/>
</dbReference>
<evidence type="ECO:0000256" key="5">
    <source>
        <dbReference type="ARBA" id="ARBA00022679"/>
    </source>
</evidence>